<sequence length="121" mass="13474">MRVPSERLTCIECMLAKGVAYPPPTSLKDAFFHWLLLRSSSLFFIGVLFWSADLEALLEAGVDENLYFLYGCDNGSSGFCSIEEKWLHNGIEEPILGGDANFAGYPVVFSWCFTVAIISSY</sequence>
<dbReference type="AlphaFoldDB" id="A0A9D4FUD5"/>
<dbReference type="Proteomes" id="UP000828390">
    <property type="component" value="Unassembled WGS sequence"/>
</dbReference>
<evidence type="ECO:0000313" key="1">
    <source>
        <dbReference type="EMBL" id="KAH3805195.1"/>
    </source>
</evidence>
<name>A0A9D4FUD5_DREPO</name>
<evidence type="ECO:0000313" key="2">
    <source>
        <dbReference type="Proteomes" id="UP000828390"/>
    </source>
</evidence>
<organism evidence="1 2">
    <name type="scientific">Dreissena polymorpha</name>
    <name type="common">Zebra mussel</name>
    <name type="synonym">Mytilus polymorpha</name>
    <dbReference type="NCBI Taxonomy" id="45954"/>
    <lineage>
        <taxon>Eukaryota</taxon>
        <taxon>Metazoa</taxon>
        <taxon>Spiralia</taxon>
        <taxon>Lophotrochozoa</taxon>
        <taxon>Mollusca</taxon>
        <taxon>Bivalvia</taxon>
        <taxon>Autobranchia</taxon>
        <taxon>Heteroconchia</taxon>
        <taxon>Euheterodonta</taxon>
        <taxon>Imparidentia</taxon>
        <taxon>Neoheterodontei</taxon>
        <taxon>Myida</taxon>
        <taxon>Dreissenoidea</taxon>
        <taxon>Dreissenidae</taxon>
        <taxon>Dreissena</taxon>
    </lineage>
</organism>
<protein>
    <submittedName>
        <fullName evidence="1">Uncharacterized protein</fullName>
    </submittedName>
</protein>
<reference evidence="1" key="2">
    <citation type="submission" date="2020-11" db="EMBL/GenBank/DDBJ databases">
        <authorList>
            <person name="McCartney M.A."/>
            <person name="Auch B."/>
            <person name="Kono T."/>
            <person name="Mallez S."/>
            <person name="Becker A."/>
            <person name="Gohl D.M."/>
            <person name="Silverstein K.A.T."/>
            <person name="Koren S."/>
            <person name="Bechman K.B."/>
            <person name="Herman A."/>
            <person name="Abrahante J.E."/>
            <person name="Garbe J."/>
        </authorList>
    </citation>
    <scope>NUCLEOTIDE SEQUENCE</scope>
    <source>
        <strain evidence="1">Duluth1</strain>
        <tissue evidence="1">Whole animal</tissue>
    </source>
</reference>
<dbReference type="EMBL" id="JAIWYP010000006">
    <property type="protein sequence ID" value="KAH3805195.1"/>
    <property type="molecule type" value="Genomic_DNA"/>
</dbReference>
<gene>
    <name evidence="1" type="ORF">DPMN_133492</name>
</gene>
<proteinExistence type="predicted"/>
<comment type="caution">
    <text evidence="1">The sequence shown here is derived from an EMBL/GenBank/DDBJ whole genome shotgun (WGS) entry which is preliminary data.</text>
</comment>
<accession>A0A9D4FUD5</accession>
<reference evidence="1" key="1">
    <citation type="journal article" date="2019" name="bioRxiv">
        <title>The Genome of the Zebra Mussel, Dreissena polymorpha: A Resource for Invasive Species Research.</title>
        <authorList>
            <person name="McCartney M.A."/>
            <person name="Auch B."/>
            <person name="Kono T."/>
            <person name="Mallez S."/>
            <person name="Zhang Y."/>
            <person name="Obille A."/>
            <person name="Becker A."/>
            <person name="Abrahante J.E."/>
            <person name="Garbe J."/>
            <person name="Badalamenti J.P."/>
            <person name="Herman A."/>
            <person name="Mangelson H."/>
            <person name="Liachko I."/>
            <person name="Sullivan S."/>
            <person name="Sone E.D."/>
            <person name="Koren S."/>
            <person name="Silverstein K.A.T."/>
            <person name="Beckman K.B."/>
            <person name="Gohl D.M."/>
        </authorList>
    </citation>
    <scope>NUCLEOTIDE SEQUENCE</scope>
    <source>
        <strain evidence="1">Duluth1</strain>
        <tissue evidence="1">Whole animal</tissue>
    </source>
</reference>
<keyword evidence="2" id="KW-1185">Reference proteome</keyword>